<dbReference type="InterPro" id="IPR005325">
    <property type="entry name" value="DUF308_memb"/>
</dbReference>
<feature type="transmembrane region" description="Helical" evidence="1">
    <location>
        <begin position="82"/>
        <end position="100"/>
    </location>
</feature>
<dbReference type="PANTHER" id="PTHR34989:SF1">
    <property type="entry name" value="PROTEIN HDED"/>
    <property type="match status" value="1"/>
</dbReference>
<keyword evidence="1" id="KW-0812">Transmembrane</keyword>
<keyword evidence="1" id="KW-0472">Membrane</keyword>
<reference evidence="2" key="1">
    <citation type="journal article" date="2020" name="mSystems">
        <title>Genome- and Community-Level Interaction Insights into Carbon Utilization and Element Cycling Functions of Hydrothermarchaeota in Hydrothermal Sediment.</title>
        <authorList>
            <person name="Zhou Z."/>
            <person name="Liu Y."/>
            <person name="Xu W."/>
            <person name="Pan J."/>
            <person name="Luo Z.H."/>
            <person name="Li M."/>
        </authorList>
    </citation>
    <scope>NUCLEOTIDE SEQUENCE [LARGE SCALE GENOMIC DNA]</scope>
    <source>
        <strain evidence="2">HyVt-458</strain>
    </source>
</reference>
<protein>
    <recommendedName>
        <fullName evidence="3">HdeD family acid-resistance protein</fullName>
    </recommendedName>
</protein>
<dbReference type="Pfam" id="PF03729">
    <property type="entry name" value="DUF308"/>
    <property type="match status" value="2"/>
</dbReference>
<feature type="transmembrane region" description="Helical" evidence="1">
    <location>
        <begin position="50"/>
        <end position="70"/>
    </location>
</feature>
<dbReference type="EMBL" id="DRLF01000271">
    <property type="protein sequence ID" value="HEC06720.1"/>
    <property type="molecule type" value="Genomic_DNA"/>
</dbReference>
<dbReference type="GO" id="GO:0005886">
    <property type="term" value="C:plasma membrane"/>
    <property type="evidence" value="ECO:0007669"/>
    <property type="project" value="TreeGrafter"/>
</dbReference>
<dbReference type="AlphaFoldDB" id="A0A831RWY1"/>
<organism evidence="2">
    <name type="scientific">Thiolapillus brandeum</name>
    <dbReference type="NCBI Taxonomy" id="1076588"/>
    <lineage>
        <taxon>Bacteria</taxon>
        <taxon>Pseudomonadati</taxon>
        <taxon>Pseudomonadota</taxon>
        <taxon>Gammaproteobacteria</taxon>
        <taxon>Chromatiales</taxon>
        <taxon>Sedimenticolaceae</taxon>
        <taxon>Thiolapillus</taxon>
    </lineage>
</organism>
<feature type="transmembrane region" description="Helical" evidence="1">
    <location>
        <begin position="161"/>
        <end position="183"/>
    </location>
</feature>
<keyword evidence="1" id="KW-1133">Transmembrane helix</keyword>
<dbReference type="PANTHER" id="PTHR34989">
    <property type="entry name" value="PROTEIN HDED"/>
    <property type="match status" value="1"/>
</dbReference>
<dbReference type="Proteomes" id="UP000886339">
    <property type="component" value="Unassembled WGS sequence"/>
</dbReference>
<feature type="transmembrane region" description="Helical" evidence="1">
    <location>
        <begin position="137"/>
        <end position="155"/>
    </location>
</feature>
<evidence type="ECO:0000256" key="1">
    <source>
        <dbReference type="SAM" id="Phobius"/>
    </source>
</evidence>
<accession>A0A831RWY1</accession>
<gene>
    <name evidence="2" type="ORF">ENJ12_07705</name>
</gene>
<evidence type="ECO:0000313" key="2">
    <source>
        <dbReference type="EMBL" id="HEC06720.1"/>
    </source>
</evidence>
<feature type="transmembrane region" description="Helical" evidence="1">
    <location>
        <begin position="26"/>
        <end position="44"/>
    </location>
</feature>
<proteinExistence type="predicted"/>
<evidence type="ECO:0008006" key="3">
    <source>
        <dbReference type="Google" id="ProtNLM"/>
    </source>
</evidence>
<name>A0A831RWY1_9GAMM</name>
<comment type="caution">
    <text evidence="2">The sequence shown here is derived from an EMBL/GenBank/DDBJ whole genome shotgun (WGS) entry which is preliminary data.</text>
</comment>
<sequence>MQEPSNTIGGEPGAVARQLSLRFGRYSLIVGTLLILLGGVGIVLPELMSLETSVFIASLFLIGGIFWLSHAFKYSLRNWSDWLKPVLLLITGGLMLFYPLSGVAAVGLLLAIYLLMDAFGSFALASSLHGAPGGGWMIFNGVVSLFLAVLFLVGWPQTSMFLVGLYVAISLFFDGMALVYIGWIQRRAAS</sequence>
<dbReference type="InterPro" id="IPR052712">
    <property type="entry name" value="Acid_resist_chaperone_HdeD"/>
</dbReference>